<accession>A0A438J815</accession>
<evidence type="ECO:0000313" key="3">
    <source>
        <dbReference type="EMBL" id="RVX05098.1"/>
    </source>
</evidence>
<dbReference type="Pfam" id="PF00636">
    <property type="entry name" value="Ribonuclease_3"/>
    <property type="match status" value="2"/>
</dbReference>
<dbReference type="Proteomes" id="UP000288805">
    <property type="component" value="Unassembled WGS sequence"/>
</dbReference>
<dbReference type="GO" id="GO:0006396">
    <property type="term" value="P:RNA processing"/>
    <property type="evidence" value="ECO:0007669"/>
    <property type="project" value="InterPro"/>
</dbReference>
<gene>
    <name evidence="3" type="primary">DCL4_2</name>
    <name evidence="3" type="ORF">CK203_020223</name>
</gene>
<dbReference type="EMBL" id="QGNW01000057">
    <property type="protein sequence ID" value="RVX05098.1"/>
    <property type="molecule type" value="Genomic_DNA"/>
</dbReference>
<feature type="domain" description="RNase III" evidence="2">
    <location>
        <begin position="1"/>
        <end position="179"/>
    </location>
</feature>
<dbReference type="CDD" id="cd00593">
    <property type="entry name" value="RIBOc"/>
    <property type="match status" value="2"/>
</dbReference>
<dbReference type="InterPro" id="IPR000999">
    <property type="entry name" value="RNase_III_dom"/>
</dbReference>
<dbReference type="PANTHER" id="PTHR14950">
    <property type="entry name" value="DICER-RELATED"/>
    <property type="match status" value="1"/>
</dbReference>
<name>A0A438J815_VITVI</name>
<evidence type="ECO:0000259" key="2">
    <source>
        <dbReference type="PROSITE" id="PS50142"/>
    </source>
</evidence>
<dbReference type="Gene3D" id="1.10.1520.10">
    <property type="entry name" value="Ribonuclease III domain"/>
    <property type="match status" value="2"/>
</dbReference>
<sequence>MHRLENLLVAIELKNMLSASFPEGAEITAHRVLEALTTEKCLERFSLERLEVLGDAFLKFAVGRRLFLLYDALDEGELTRRRSNVSKILNESLDIYVSETAVTEVVYIRDQSFDPGQFFALGHRCPRICEKETEMAIHSRCGKTPTTEVRCSKCHHWLHKKTIADVVEALVGAFIVDSGFKAATVFLKWIGIQVDFEAFQVMSFSIKVYFYRQLYILLITSMEGAAIRLEFLGDAVLDYLITSYLYSVYPKLKPGQMTDLRSLSVNNKSFANVAVSRSLHEFLICDASSLSEAIKKYVDFIRTPTLDKDLHEGPKCPKVSL</sequence>
<dbReference type="SUPFAM" id="SSF69065">
    <property type="entry name" value="RNase III domain-like"/>
    <property type="match status" value="2"/>
</dbReference>
<keyword evidence="1" id="KW-0378">Hydrolase</keyword>
<dbReference type="AlphaFoldDB" id="A0A438J815"/>
<proteinExistence type="predicted"/>
<dbReference type="PANTHER" id="PTHR14950:SF15">
    <property type="entry name" value="DICER-LIKE PROTEIN 4"/>
    <property type="match status" value="1"/>
</dbReference>
<dbReference type="GO" id="GO:0004525">
    <property type="term" value="F:ribonuclease III activity"/>
    <property type="evidence" value="ECO:0007669"/>
    <property type="project" value="InterPro"/>
</dbReference>
<protein>
    <submittedName>
        <fullName evidence="3">Dicer-like protein 4</fullName>
    </submittedName>
</protein>
<reference evidence="3 4" key="1">
    <citation type="journal article" date="2018" name="PLoS Genet.">
        <title>Population sequencing reveals clonal diversity and ancestral inbreeding in the grapevine cultivar Chardonnay.</title>
        <authorList>
            <person name="Roach M.J."/>
            <person name="Johnson D.L."/>
            <person name="Bohlmann J."/>
            <person name="van Vuuren H.J."/>
            <person name="Jones S.J."/>
            <person name="Pretorius I.S."/>
            <person name="Schmidt S.A."/>
            <person name="Borneman A.R."/>
        </authorList>
    </citation>
    <scope>NUCLEOTIDE SEQUENCE [LARGE SCALE GENOMIC DNA]</scope>
    <source>
        <strain evidence="4">cv. Chardonnay</strain>
        <tissue evidence="3">Leaf</tissue>
    </source>
</reference>
<comment type="caution">
    <text evidence="3">The sequence shown here is derived from an EMBL/GenBank/DDBJ whole genome shotgun (WGS) entry which is preliminary data.</text>
</comment>
<dbReference type="PROSITE" id="PS50142">
    <property type="entry name" value="RNASE_3_2"/>
    <property type="match status" value="2"/>
</dbReference>
<evidence type="ECO:0000313" key="4">
    <source>
        <dbReference type="Proteomes" id="UP000288805"/>
    </source>
</evidence>
<feature type="domain" description="RNase III" evidence="2">
    <location>
        <begin position="183"/>
        <end position="312"/>
    </location>
</feature>
<organism evidence="3 4">
    <name type="scientific">Vitis vinifera</name>
    <name type="common">Grape</name>
    <dbReference type="NCBI Taxonomy" id="29760"/>
    <lineage>
        <taxon>Eukaryota</taxon>
        <taxon>Viridiplantae</taxon>
        <taxon>Streptophyta</taxon>
        <taxon>Embryophyta</taxon>
        <taxon>Tracheophyta</taxon>
        <taxon>Spermatophyta</taxon>
        <taxon>Magnoliopsida</taxon>
        <taxon>eudicotyledons</taxon>
        <taxon>Gunneridae</taxon>
        <taxon>Pentapetalae</taxon>
        <taxon>rosids</taxon>
        <taxon>Vitales</taxon>
        <taxon>Vitaceae</taxon>
        <taxon>Viteae</taxon>
        <taxon>Vitis</taxon>
    </lineage>
</organism>
<evidence type="ECO:0000256" key="1">
    <source>
        <dbReference type="ARBA" id="ARBA00022801"/>
    </source>
</evidence>
<dbReference type="SMART" id="SM00535">
    <property type="entry name" value="RIBOc"/>
    <property type="match status" value="2"/>
</dbReference>
<dbReference type="InterPro" id="IPR036389">
    <property type="entry name" value="RNase_III_sf"/>
</dbReference>